<dbReference type="GO" id="GO:0005576">
    <property type="term" value="C:extracellular region"/>
    <property type="evidence" value="ECO:0007669"/>
    <property type="project" value="UniProtKB-SubCell"/>
</dbReference>
<dbReference type="Pfam" id="PF12260">
    <property type="entry name" value="PIP49_C"/>
    <property type="match status" value="1"/>
</dbReference>
<name>A0A4W5KTI2_9TELE</name>
<keyword evidence="4" id="KW-0732">Signal</keyword>
<evidence type="ECO:0000256" key="5">
    <source>
        <dbReference type="SAM" id="MobiDB-lite"/>
    </source>
</evidence>
<evidence type="ECO:0000313" key="7">
    <source>
        <dbReference type="Ensembl" id="ENSHHUP00000015486.1"/>
    </source>
</evidence>
<comment type="subcellular location">
    <subcellularLocation>
        <location evidence="1">Secreted</location>
    </subcellularLocation>
</comment>
<comment type="similarity">
    <text evidence="2">Belongs to the DIPK family.</text>
</comment>
<dbReference type="GeneTree" id="ENSGT00520000055625"/>
<dbReference type="InterPro" id="IPR020519">
    <property type="entry name" value="DIPK2A/B"/>
</dbReference>
<keyword evidence="3" id="KW-0964">Secreted</keyword>
<proteinExistence type="inferred from homology"/>
<evidence type="ECO:0000256" key="4">
    <source>
        <dbReference type="ARBA" id="ARBA00022729"/>
    </source>
</evidence>
<evidence type="ECO:0000313" key="8">
    <source>
        <dbReference type="Proteomes" id="UP000314982"/>
    </source>
</evidence>
<feature type="compositionally biased region" description="Basic and acidic residues" evidence="5">
    <location>
        <begin position="1"/>
        <end position="46"/>
    </location>
</feature>
<dbReference type="PANTHER" id="PTHR32073:SF8">
    <property type="entry name" value="DIVERGENT PROTEIN KINASE DOMAIN 2B"/>
    <property type="match status" value="1"/>
</dbReference>
<evidence type="ECO:0000259" key="6">
    <source>
        <dbReference type="Pfam" id="PF12260"/>
    </source>
</evidence>
<evidence type="ECO:0000256" key="3">
    <source>
        <dbReference type="ARBA" id="ARBA00022525"/>
    </source>
</evidence>
<dbReference type="InterPro" id="IPR022049">
    <property type="entry name" value="FAM69_kinase_dom"/>
</dbReference>
<accession>A0A4W5KTI2</accession>
<dbReference type="Proteomes" id="UP000314982">
    <property type="component" value="Unassembled WGS sequence"/>
</dbReference>
<dbReference type="AlphaFoldDB" id="A0A4W5KTI2"/>
<reference evidence="7" key="3">
    <citation type="submission" date="2025-09" db="UniProtKB">
        <authorList>
            <consortium name="Ensembl"/>
        </authorList>
    </citation>
    <scope>IDENTIFICATION</scope>
</reference>
<evidence type="ECO:0000256" key="1">
    <source>
        <dbReference type="ARBA" id="ARBA00004613"/>
    </source>
</evidence>
<protein>
    <submittedName>
        <fullName evidence="7">Divergent protein kinase domain 2B</fullName>
    </submittedName>
</protein>
<sequence length="544" mass="61499">MDHSHYERQPHWKERKKERERERDRERERERGDKPAEGAETKHADGGSEVCSAACGPCAQQITAECRAHGRCLQPWALCCTAVGVWSSKERRKEPRPWRQRTTKTCLSEPEIVKMTWWRHPSTVVEAAGTPPAPQQKALSLQRAFLGLDKCNACVGTSICKKLMKDQIRFDWWMFPDTTLPLAEKKSFPGNLTDDSLNWRPVVLSFLSSPRLHSSSDRSICRSVGRQGPCSIEAILRVTPRFQSLNQSHLLLPHIVKGLAPPLLRCPSQRLLDRVVRRYAEVVDVGSVQMKHFSERDKLRLLYTLAVNQQPLILQMFPGTEGWPFPRYQGSCGRLMVWASSRPLWGLYGSSREFVQRLDVAYQLLQITQGLGHNSLGFLLYYTRLGEDMFGLLDDQRVFITDASSIGVIDLEQGFPPDPPSQTGFGGDIFSCLGQGASPCHRSPPCSSVRPTQSLTLLCTALLPRLLLTERGTWPTRLPMEGEAEAGKLAKDVPLLLGVCADPSQPDWRIMAAVGSLMDLLKPMRPCNPHYTYRYPECRYNQDY</sequence>
<reference evidence="8" key="1">
    <citation type="submission" date="2018-06" db="EMBL/GenBank/DDBJ databases">
        <title>Genome assembly of Danube salmon.</title>
        <authorList>
            <person name="Macqueen D.J."/>
            <person name="Gundappa M.K."/>
        </authorList>
    </citation>
    <scope>NUCLEOTIDE SEQUENCE [LARGE SCALE GENOMIC DNA]</scope>
</reference>
<feature type="region of interest" description="Disordered" evidence="5">
    <location>
        <begin position="1"/>
        <end position="48"/>
    </location>
</feature>
<keyword evidence="8" id="KW-1185">Reference proteome</keyword>
<evidence type="ECO:0000256" key="2">
    <source>
        <dbReference type="ARBA" id="ARBA00006338"/>
    </source>
</evidence>
<dbReference type="STRING" id="62062.ENSHHUP00000015486"/>
<dbReference type="PANTHER" id="PTHR32073">
    <property type="entry name" value="GH11358P"/>
    <property type="match status" value="1"/>
</dbReference>
<dbReference type="Ensembl" id="ENSHHUT00000016036.1">
    <property type="protein sequence ID" value="ENSHHUP00000015486.1"/>
    <property type="gene ID" value="ENSHHUG00000009642.1"/>
</dbReference>
<organism evidence="7 8">
    <name type="scientific">Hucho hucho</name>
    <name type="common">huchen</name>
    <dbReference type="NCBI Taxonomy" id="62062"/>
    <lineage>
        <taxon>Eukaryota</taxon>
        <taxon>Metazoa</taxon>
        <taxon>Chordata</taxon>
        <taxon>Craniata</taxon>
        <taxon>Vertebrata</taxon>
        <taxon>Euteleostomi</taxon>
        <taxon>Actinopterygii</taxon>
        <taxon>Neopterygii</taxon>
        <taxon>Teleostei</taxon>
        <taxon>Protacanthopterygii</taxon>
        <taxon>Salmoniformes</taxon>
        <taxon>Salmonidae</taxon>
        <taxon>Salmoninae</taxon>
        <taxon>Hucho</taxon>
    </lineage>
</organism>
<reference evidence="7" key="2">
    <citation type="submission" date="2025-08" db="UniProtKB">
        <authorList>
            <consortium name="Ensembl"/>
        </authorList>
    </citation>
    <scope>IDENTIFICATION</scope>
</reference>
<feature type="domain" description="FAM69 protein-kinase" evidence="6">
    <location>
        <begin position="302"/>
        <end position="470"/>
    </location>
</feature>